<dbReference type="Pfam" id="PF06790">
    <property type="entry name" value="UPF0259"/>
    <property type="match status" value="1"/>
</dbReference>
<evidence type="ECO:0000256" key="3">
    <source>
        <dbReference type="ARBA" id="ARBA00022475"/>
    </source>
</evidence>
<evidence type="ECO:0000313" key="8">
    <source>
        <dbReference type="EMBL" id="CRL58857.1"/>
    </source>
</evidence>
<evidence type="ECO:0000256" key="7">
    <source>
        <dbReference type="HAMAP-Rule" id="MF_01067"/>
    </source>
</evidence>
<feature type="transmembrane region" description="Helical" evidence="7">
    <location>
        <begin position="190"/>
        <end position="211"/>
    </location>
</feature>
<name>A0A0G4PYT4_9GAMM</name>
<evidence type="ECO:0000256" key="1">
    <source>
        <dbReference type="ARBA" id="ARBA00004429"/>
    </source>
</evidence>
<dbReference type="EMBL" id="CVRY01000001">
    <property type="protein sequence ID" value="CRL58857.1"/>
    <property type="molecule type" value="Genomic_DNA"/>
</dbReference>
<keyword evidence="4 7" id="KW-0812">Transmembrane</keyword>
<reference evidence="9" key="1">
    <citation type="submission" date="2015-06" db="EMBL/GenBank/DDBJ databases">
        <authorList>
            <person name="Urmite Genomes"/>
        </authorList>
    </citation>
    <scope>NUCLEOTIDE SEQUENCE [LARGE SCALE GENOMIC DNA]</scope>
    <source>
        <strain evidence="9">CSUR P1867</strain>
    </source>
</reference>
<protein>
    <recommendedName>
        <fullName evidence="7">UPF0259 membrane protein BN1804_00019</fullName>
    </recommendedName>
</protein>
<feature type="transmembrane region" description="Helical" evidence="7">
    <location>
        <begin position="98"/>
        <end position="117"/>
    </location>
</feature>
<dbReference type="AlphaFoldDB" id="A0A0G4PYT4"/>
<comment type="similarity">
    <text evidence="2 7">Belongs to the UPF0259 family.</text>
</comment>
<dbReference type="Proteomes" id="UP000183920">
    <property type="component" value="Unassembled WGS sequence"/>
</dbReference>
<proteinExistence type="inferred from homology"/>
<evidence type="ECO:0000256" key="4">
    <source>
        <dbReference type="ARBA" id="ARBA00022692"/>
    </source>
</evidence>
<dbReference type="GO" id="GO:0005886">
    <property type="term" value="C:plasma membrane"/>
    <property type="evidence" value="ECO:0007669"/>
    <property type="project" value="UniProtKB-SubCell"/>
</dbReference>
<comment type="subcellular location">
    <subcellularLocation>
        <location evidence="1">Cell inner membrane</location>
        <topology evidence="1">Multi-pass membrane protein</topology>
    </subcellularLocation>
    <subcellularLocation>
        <location evidence="7">Cell membrane</location>
        <topology evidence="7">Multi-pass membrane protein</topology>
    </subcellularLocation>
</comment>
<organism evidence="8 9">
    <name type="scientific">Proteus penneri</name>
    <dbReference type="NCBI Taxonomy" id="102862"/>
    <lineage>
        <taxon>Bacteria</taxon>
        <taxon>Pseudomonadati</taxon>
        <taxon>Pseudomonadota</taxon>
        <taxon>Gammaproteobacteria</taxon>
        <taxon>Enterobacterales</taxon>
        <taxon>Morganellaceae</taxon>
        <taxon>Proteus</taxon>
    </lineage>
</organism>
<gene>
    <name evidence="8" type="ORF">BN1804_00019</name>
</gene>
<evidence type="ECO:0000313" key="9">
    <source>
        <dbReference type="Proteomes" id="UP000183920"/>
    </source>
</evidence>
<keyword evidence="5 7" id="KW-1133">Transmembrane helix</keyword>
<sequence length="257" mass="28638">MPTTARTIYRDSLNFYKNERRSIVTLSAILAVILAIIHVLIGPNPQEYQVMIEFVANFKNTQLSSASPAELEAMSNSVVGIAKKVLSLYSFETLQQSILVLTLLMFAMAISAGHNVTLGQTFNACLPRLPKMFLLIVLCSILISAGFMVMIIPGIILLIGFALAPVVLVRQQNMGSAIRLGWKIGFSESGSLIPALGIWILLQFGIGFVSNLTIQLPDLIHNFLFYLLKNMASAWMIIYLFRLFMLVENKYTTQQMR</sequence>
<dbReference type="HAMAP" id="MF_01067">
    <property type="entry name" value="UPF0259"/>
    <property type="match status" value="1"/>
</dbReference>
<keyword evidence="3 7" id="KW-1003">Cell membrane</keyword>
<feature type="transmembrane region" description="Helical" evidence="7">
    <location>
        <begin position="21"/>
        <end position="41"/>
    </location>
</feature>
<dbReference type="RefSeq" id="WP_072062518.1">
    <property type="nucleotide sequence ID" value="NZ_CVRY01000001.1"/>
</dbReference>
<evidence type="ECO:0000256" key="2">
    <source>
        <dbReference type="ARBA" id="ARBA00005633"/>
    </source>
</evidence>
<keyword evidence="6 7" id="KW-0472">Membrane</keyword>
<feature type="transmembrane region" description="Helical" evidence="7">
    <location>
        <begin position="223"/>
        <end position="247"/>
    </location>
</feature>
<feature type="transmembrane region" description="Helical" evidence="7">
    <location>
        <begin position="129"/>
        <end position="145"/>
    </location>
</feature>
<evidence type="ECO:0000256" key="5">
    <source>
        <dbReference type="ARBA" id="ARBA00022989"/>
    </source>
</evidence>
<evidence type="ECO:0000256" key="6">
    <source>
        <dbReference type="ARBA" id="ARBA00023136"/>
    </source>
</evidence>
<accession>A0A0G4PYT4</accession>
<dbReference type="InterPro" id="IPR009627">
    <property type="entry name" value="UPF0259"/>
</dbReference>